<sequence length="178" mass="21015">MKCWRAFDFEKKYGFNKIMVFSFILMMLFFSCSFALMQSMYSETLYSSYFELFLIGLLAVYPLHKFVHMLPILRYFPHMTFKYSLKLGCLPIVFITIKKPVPKKRFILSLVLPFFMINPILLLSGILFPNYLHYFTMLSAYHTGICVMDFLYLKALVTSPKSAVIEEHDRGYEILIPQ</sequence>
<evidence type="ECO:0000313" key="2">
    <source>
        <dbReference type="EMBL" id="WXB93940.1"/>
    </source>
</evidence>
<keyword evidence="3" id="KW-1185">Reference proteome</keyword>
<evidence type="ECO:0000256" key="1">
    <source>
        <dbReference type="SAM" id="Phobius"/>
    </source>
</evidence>
<keyword evidence="1" id="KW-1133">Transmembrane helix</keyword>
<dbReference type="EMBL" id="CP147404">
    <property type="protein sequence ID" value="WXB93940.1"/>
    <property type="molecule type" value="Genomic_DNA"/>
</dbReference>
<accession>A0ABZ2N8L8</accession>
<proteinExistence type="predicted"/>
<reference evidence="2 3" key="1">
    <citation type="submission" date="2024-02" db="EMBL/GenBank/DDBJ databases">
        <title>Seven novel Bacillus-like species.</title>
        <authorList>
            <person name="Liu G."/>
        </authorList>
    </citation>
    <scope>NUCLEOTIDE SEQUENCE [LARGE SCALE GENOMIC DNA]</scope>
    <source>
        <strain evidence="2 3">FJAT-52991</strain>
    </source>
</reference>
<dbReference type="InterPro" id="IPR021683">
    <property type="entry name" value="DUF3267"/>
</dbReference>
<feature type="transmembrane region" description="Helical" evidence="1">
    <location>
        <begin position="20"/>
        <end position="41"/>
    </location>
</feature>
<name>A0ABZ2N8L8_9BACI</name>
<dbReference type="PROSITE" id="PS51257">
    <property type="entry name" value="PROKAR_LIPOPROTEIN"/>
    <property type="match status" value="1"/>
</dbReference>
<evidence type="ECO:0000313" key="3">
    <source>
        <dbReference type="Proteomes" id="UP001387364"/>
    </source>
</evidence>
<organism evidence="2 3">
    <name type="scientific">Bacillus kandeliae</name>
    <dbReference type="NCBI Taxonomy" id="3129297"/>
    <lineage>
        <taxon>Bacteria</taxon>
        <taxon>Bacillati</taxon>
        <taxon>Bacillota</taxon>
        <taxon>Bacilli</taxon>
        <taxon>Bacillales</taxon>
        <taxon>Bacillaceae</taxon>
        <taxon>Bacillus</taxon>
    </lineage>
</organism>
<dbReference type="RefSeq" id="WP_338753493.1">
    <property type="nucleotide sequence ID" value="NZ_CP147404.1"/>
</dbReference>
<keyword evidence="1" id="KW-0812">Transmembrane</keyword>
<protein>
    <submittedName>
        <fullName evidence="2">DUF3267 domain-containing protein</fullName>
    </submittedName>
</protein>
<dbReference type="Pfam" id="PF11667">
    <property type="entry name" value="DUF3267"/>
    <property type="match status" value="1"/>
</dbReference>
<keyword evidence="1" id="KW-0472">Membrane</keyword>
<feature type="transmembrane region" description="Helical" evidence="1">
    <location>
        <begin position="106"/>
        <end position="128"/>
    </location>
</feature>
<gene>
    <name evidence="2" type="ORF">WDJ61_04740</name>
</gene>
<feature type="transmembrane region" description="Helical" evidence="1">
    <location>
        <begin position="53"/>
        <end position="76"/>
    </location>
</feature>
<dbReference type="Proteomes" id="UP001387364">
    <property type="component" value="Chromosome"/>
</dbReference>